<evidence type="ECO:0000256" key="1">
    <source>
        <dbReference type="SAM" id="SignalP"/>
    </source>
</evidence>
<feature type="chain" id="PRO_5038443079" description="Alpha-amylase" evidence="1">
    <location>
        <begin position="30"/>
        <end position="1144"/>
    </location>
</feature>
<name>A0A0F0GJ66_LENAE</name>
<gene>
    <name evidence="2" type="ORF">UK23_32615</name>
</gene>
<dbReference type="PATRIC" id="fig|68170.10.peg.8496"/>
<accession>A0A0F0GJ66</accession>
<keyword evidence="3" id="KW-1185">Reference proteome</keyword>
<dbReference type="EMBL" id="JYJG01000283">
    <property type="protein sequence ID" value="KJK43599.1"/>
    <property type="molecule type" value="Genomic_DNA"/>
</dbReference>
<dbReference type="InterPro" id="IPR008969">
    <property type="entry name" value="CarboxyPept-like_regulatory"/>
</dbReference>
<dbReference type="Gene3D" id="2.60.40.10">
    <property type="entry name" value="Immunoglobulins"/>
    <property type="match status" value="1"/>
</dbReference>
<dbReference type="InterPro" id="IPR036116">
    <property type="entry name" value="FN3_sf"/>
</dbReference>
<proteinExistence type="predicted"/>
<dbReference type="InterPro" id="IPR013783">
    <property type="entry name" value="Ig-like_fold"/>
</dbReference>
<dbReference type="GO" id="GO:0005975">
    <property type="term" value="P:carbohydrate metabolic process"/>
    <property type="evidence" value="ECO:0007669"/>
    <property type="project" value="UniProtKB-ARBA"/>
</dbReference>
<dbReference type="SUPFAM" id="SSF49464">
    <property type="entry name" value="Carboxypeptidase regulatory domain-like"/>
    <property type="match status" value="3"/>
</dbReference>
<dbReference type="SUPFAM" id="SSF49265">
    <property type="entry name" value="Fibronectin type III"/>
    <property type="match status" value="1"/>
</dbReference>
<evidence type="ECO:0008006" key="4">
    <source>
        <dbReference type="Google" id="ProtNLM"/>
    </source>
</evidence>
<comment type="caution">
    <text evidence="2">The sequence shown here is derived from an EMBL/GenBank/DDBJ whole genome shotgun (WGS) entry which is preliminary data.</text>
</comment>
<reference evidence="2 3" key="1">
    <citation type="submission" date="2015-02" db="EMBL/GenBank/DDBJ databases">
        <authorList>
            <person name="Ju K.-S."/>
            <person name="Doroghazi J.R."/>
            <person name="Metcalf W."/>
        </authorList>
    </citation>
    <scope>NUCLEOTIDE SEQUENCE [LARGE SCALE GENOMIC DNA]</scope>
    <source>
        <strain evidence="2 3">NRRL B-16140</strain>
    </source>
</reference>
<protein>
    <recommendedName>
        <fullName evidence="4">Alpha-amylase</fullName>
    </recommendedName>
</protein>
<dbReference type="AlphaFoldDB" id="A0A0F0GJ66"/>
<evidence type="ECO:0000313" key="2">
    <source>
        <dbReference type="EMBL" id="KJK43599.1"/>
    </source>
</evidence>
<sequence length="1144" mass="116218">MPGLNVLARAALCAALLLLTFAAPSAASAPAVVSGIVTSQTGVAVPDVSVTAVEPGTSNVRHGPAFTGPDGRFTFAVDTGVYDFRFEPAADSGLNVVVQQGVQVQGDLTINVQLATVPTTPVTHRFSGVVSTHDGLQLQNPRVSLGGLMSNANVGGPGGFALNVPPGVYQDLAATSGLASLLVSGVPSYPVSATITAGPEAQAFDLSSQDVTQDLRMPSTTTLDVTVLDTTGNPVTSGLAVEATGSSSPGAGFDFVPGAAPAYRLTTTESEARTQSNGAAHLQVFTGLTYPAGSICVRGVTGFVDTYCNTSAVTTDSGPASVTLTQPTPPSHTFSGVVRTAEGVPVPHISLELGNTTVRSQSDGRFSITKSPGRYELSVQGGSLGTGPLNIAGLPGYFSFAGPADAIDLTSSDLTTDVLLPPTVTVTVRVNDHAGAPAADIPIDFGGILTDHALLGTGHPMYRATLSGEVSSVLTDSSGAARFTLFRGTLLAAGSGICARFTVSPNKVCNTAALTTDGDVDVTLTQPPPTPVLSHTLSGTVHDAAGTAVPGVTVELDGSVKTDSSGSFRITRAPGTYPFAVIGGGVMGPLGVPGLPDYFDFSIQAMALTSDVNRAVRLPGTTGLTVSAKDINGVGLPGASVAVQGSFPGGFPLLVGDTTSFIGDFASDGRTNAQGVYTTTTFRGLSFAPGEICVTLANLHQCNTTTLDTNAGALTVLFQQQPSLPAIVTGLTASSPTNSAPALAWQTTTNATHYLVQRDGVLLGTATETAFTDTTATDGVHTYTVSAANNAGAGPASAPVIVVVDRARPTVTGSPDRPAPSGWYNSPVTITWSSTDPTPSAGPPSTPAPTIVQAEGRDQAVSSSESCDPASNCAIGGYRVSIDRTPPSLATPAWSANPATAGTASTLTVPVTDTLSGVDRGEYYLGTDPGVGNATPLSLAGEQLTAGLGASLPAGVYDIGIRARDIAGNWSSTTTTMLVVVNPAGAGAEGKNKKDLVPSLAAGDVLPGLAQQGQTDSADYGFTISYRNGVIDPRSDFHLTYATGARCSSQAPVNCHRLAISANSFEWLVIDQDNNSRATFRGTASVTVDGTSSTNAFVVEAIDGDLLTPQADDHLVITIYATDGHTVLYRASGFVKKGNSVRIR</sequence>
<evidence type="ECO:0000313" key="3">
    <source>
        <dbReference type="Proteomes" id="UP000033393"/>
    </source>
</evidence>
<dbReference type="Proteomes" id="UP000033393">
    <property type="component" value="Unassembled WGS sequence"/>
</dbReference>
<dbReference type="Gene3D" id="2.60.40.1120">
    <property type="entry name" value="Carboxypeptidase-like, regulatory domain"/>
    <property type="match status" value="2"/>
</dbReference>
<keyword evidence="1" id="KW-0732">Signal</keyword>
<feature type="signal peptide" evidence="1">
    <location>
        <begin position="1"/>
        <end position="29"/>
    </location>
</feature>
<organism evidence="2 3">
    <name type="scientific">Lentzea aerocolonigenes</name>
    <name type="common">Lechevalieria aerocolonigenes</name>
    <name type="synonym">Saccharothrix aerocolonigenes</name>
    <dbReference type="NCBI Taxonomy" id="68170"/>
    <lineage>
        <taxon>Bacteria</taxon>
        <taxon>Bacillati</taxon>
        <taxon>Actinomycetota</taxon>
        <taxon>Actinomycetes</taxon>
        <taxon>Pseudonocardiales</taxon>
        <taxon>Pseudonocardiaceae</taxon>
        <taxon>Lentzea</taxon>
    </lineage>
</organism>